<feature type="region of interest" description="Disordered" evidence="2">
    <location>
        <begin position="286"/>
        <end position="377"/>
    </location>
</feature>
<keyword evidence="1" id="KW-0175">Coiled coil</keyword>
<gene>
    <name evidence="3" type="ORF">D6D19_04615</name>
</gene>
<proteinExistence type="predicted"/>
<comment type="caution">
    <text evidence="3">The sequence shown here is derived from an EMBL/GenBank/DDBJ whole genome shotgun (WGS) entry which is preliminary data.</text>
</comment>
<feature type="region of interest" description="Disordered" evidence="2">
    <location>
        <begin position="21"/>
        <end position="89"/>
    </location>
</feature>
<dbReference type="Proteomes" id="UP000308802">
    <property type="component" value="Unassembled WGS sequence"/>
</dbReference>
<sequence length="449" mass="50143">MEELLGAGPVQHKMADVYTGAREINPGTEMNGNGESRPQVPTWSVANAKEAKPQIIERSDEPEVSKPEAKVDADLSNGSHTASADADVQSDIDELLTGGDAEPEPPRYDGDFDIERHDYWWNLLDMENPRHARASKGMRYGTERNPRCDTCERQNRACMTRPSSHDKTGCVRCSYTQSGCSHAREARESHTSQWHCTRGDAPSKGTVLSRYERRSLRAATPALSLDTARLLKNIVPCDSPFQRSTATLREFGADAMCLQLHLILFARTHEPILTISQQQRTGFPLLKVGSARKRDDMDDEDSRSPPAELAAKRPRLSSYSGGFSGDGRLSNATPSRPTFDAPPSINGRHYSPVNVPGSVPERERNGANGDSARSARHEMDARQYYDSHESRNDDGYQNHDRYEVSARDMNNLFNLVDKLQREVRTLRSRLDGMETRVDNISGAVDIYRP</sequence>
<reference evidence="3 4" key="1">
    <citation type="submission" date="2018-10" db="EMBL/GenBank/DDBJ databases">
        <title>Fifty Aureobasidium pullulans genomes reveal a recombining polyextremotolerant generalist.</title>
        <authorList>
            <person name="Gostincar C."/>
            <person name="Turk M."/>
            <person name="Zajc J."/>
            <person name="Gunde-Cimerman N."/>
        </authorList>
    </citation>
    <scope>NUCLEOTIDE SEQUENCE [LARGE SCALE GENOMIC DNA]</scope>
    <source>
        <strain evidence="3 4">EXF-10659</strain>
    </source>
</reference>
<dbReference type="EMBL" id="QZAO01000120">
    <property type="protein sequence ID" value="THW74698.1"/>
    <property type="molecule type" value="Genomic_DNA"/>
</dbReference>
<name>A0A4S9A6L0_AURPU</name>
<evidence type="ECO:0000313" key="3">
    <source>
        <dbReference type="EMBL" id="THW74698.1"/>
    </source>
</evidence>
<evidence type="ECO:0000256" key="2">
    <source>
        <dbReference type="SAM" id="MobiDB-lite"/>
    </source>
</evidence>
<dbReference type="AlphaFoldDB" id="A0A4S9A6L0"/>
<organism evidence="3 4">
    <name type="scientific">Aureobasidium pullulans</name>
    <name type="common">Black yeast</name>
    <name type="synonym">Pullularia pullulans</name>
    <dbReference type="NCBI Taxonomy" id="5580"/>
    <lineage>
        <taxon>Eukaryota</taxon>
        <taxon>Fungi</taxon>
        <taxon>Dikarya</taxon>
        <taxon>Ascomycota</taxon>
        <taxon>Pezizomycotina</taxon>
        <taxon>Dothideomycetes</taxon>
        <taxon>Dothideomycetidae</taxon>
        <taxon>Dothideales</taxon>
        <taxon>Saccotheciaceae</taxon>
        <taxon>Aureobasidium</taxon>
    </lineage>
</organism>
<evidence type="ECO:0000313" key="4">
    <source>
        <dbReference type="Proteomes" id="UP000308802"/>
    </source>
</evidence>
<feature type="coiled-coil region" evidence="1">
    <location>
        <begin position="409"/>
        <end position="436"/>
    </location>
</feature>
<feature type="compositionally biased region" description="Basic and acidic residues" evidence="2">
    <location>
        <begin position="49"/>
        <end position="73"/>
    </location>
</feature>
<protein>
    <submittedName>
        <fullName evidence="3">Uncharacterized protein</fullName>
    </submittedName>
</protein>
<feature type="compositionally biased region" description="Polar residues" evidence="2">
    <location>
        <begin position="28"/>
        <end position="45"/>
    </location>
</feature>
<accession>A0A4S9A6L0</accession>
<evidence type="ECO:0000256" key="1">
    <source>
        <dbReference type="SAM" id="Coils"/>
    </source>
</evidence>